<comment type="caution">
    <text evidence="1">The sequence shown here is derived from an EMBL/GenBank/DDBJ whole genome shotgun (WGS) entry which is preliminary data.</text>
</comment>
<gene>
    <name evidence="1" type="ORF">EIP75_21735</name>
</gene>
<sequence>MTTDTTPPASRADRLMTIDLGKPLKADWVKWCADRGLVPGKVMRGMVERALAEGLELAAGPSGEKVRVVVLDEPDRGAKVGREIQLTPSENKAAEAAAKAEGYGFQEWVIAAVRAALANAPSYGQAELEALTQSNAAMAQVAVELAALRRQEPDAQLVARLADLESEIRHHVETVSAAMAQGARRWQLKV</sequence>
<protein>
    <recommendedName>
        <fullName evidence="3">Plasmid stabilization protein</fullName>
    </recommendedName>
</protein>
<name>A0A426V2R1_9BURK</name>
<keyword evidence="2" id="KW-1185">Reference proteome</keyword>
<dbReference type="RefSeq" id="WP_125245299.1">
    <property type="nucleotide sequence ID" value="NZ_RSED01000026.1"/>
</dbReference>
<evidence type="ECO:0008006" key="3">
    <source>
        <dbReference type="Google" id="ProtNLM"/>
    </source>
</evidence>
<reference evidence="1 2" key="1">
    <citation type="submission" date="2018-12" db="EMBL/GenBank/DDBJ databases">
        <title>The whole draft genome of Aquabacterium sp. SJQ9.</title>
        <authorList>
            <person name="Sun L."/>
            <person name="Gao X."/>
            <person name="Chen W."/>
            <person name="Huang K."/>
        </authorList>
    </citation>
    <scope>NUCLEOTIDE SEQUENCE [LARGE SCALE GENOMIC DNA]</scope>
    <source>
        <strain evidence="1 2">SJQ9</strain>
    </source>
</reference>
<dbReference type="EMBL" id="RSED01000026">
    <property type="protein sequence ID" value="RRS01199.1"/>
    <property type="molecule type" value="Genomic_DNA"/>
</dbReference>
<evidence type="ECO:0000313" key="2">
    <source>
        <dbReference type="Proteomes" id="UP000269265"/>
    </source>
</evidence>
<accession>A0A426V2R1</accession>
<evidence type="ECO:0000313" key="1">
    <source>
        <dbReference type="EMBL" id="RRS01199.1"/>
    </source>
</evidence>
<dbReference type="Proteomes" id="UP000269265">
    <property type="component" value="Unassembled WGS sequence"/>
</dbReference>
<proteinExistence type="predicted"/>
<organism evidence="1 2">
    <name type="scientific">Aquabacterium soli</name>
    <dbReference type="NCBI Taxonomy" id="2493092"/>
    <lineage>
        <taxon>Bacteria</taxon>
        <taxon>Pseudomonadati</taxon>
        <taxon>Pseudomonadota</taxon>
        <taxon>Betaproteobacteria</taxon>
        <taxon>Burkholderiales</taxon>
        <taxon>Aquabacterium</taxon>
    </lineage>
</organism>
<dbReference type="AlphaFoldDB" id="A0A426V2R1"/>
<dbReference type="OrthoDB" id="9789818at2"/>